<evidence type="ECO:0000256" key="1">
    <source>
        <dbReference type="SAM" id="Phobius"/>
    </source>
</evidence>
<reference evidence="2" key="2">
    <citation type="submission" date="2019-06" db="EMBL/GenBank/DDBJ databases">
        <title>Genomics analysis of Aphanomyces spp. identifies a new class of oomycete effector associated with host adaptation.</title>
        <authorList>
            <person name="Gaulin E."/>
        </authorList>
    </citation>
    <scope>NUCLEOTIDE SEQUENCE</scope>
    <source>
        <strain evidence="2">CBS 578.67</strain>
    </source>
</reference>
<feature type="transmembrane region" description="Helical" evidence="1">
    <location>
        <begin position="126"/>
        <end position="147"/>
    </location>
</feature>
<proteinExistence type="predicted"/>
<evidence type="ECO:0000313" key="3">
    <source>
        <dbReference type="EMBL" id="VFT87035.1"/>
    </source>
</evidence>
<dbReference type="AlphaFoldDB" id="A0A485KQ55"/>
<keyword evidence="1" id="KW-0472">Membrane</keyword>
<feature type="transmembrane region" description="Helical" evidence="1">
    <location>
        <begin position="12"/>
        <end position="32"/>
    </location>
</feature>
<dbReference type="OrthoDB" id="70028at2759"/>
<name>A0A485KQ55_9STRA</name>
<feature type="transmembrane region" description="Helical" evidence="1">
    <location>
        <begin position="52"/>
        <end position="74"/>
    </location>
</feature>
<reference evidence="3 4" key="1">
    <citation type="submission" date="2019-03" db="EMBL/GenBank/DDBJ databases">
        <authorList>
            <person name="Gaulin E."/>
            <person name="Dumas B."/>
        </authorList>
    </citation>
    <scope>NUCLEOTIDE SEQUENCE [LARGE SCALE GENOMIC DNA]</scope>
    <source>
        <strain evidence="3">CBS 568.67</strain>
    </source>
</reference>
<keyword evidence="1" id="KW-1133">Transmembrane helix</keyword>
<evidence type="ECO:0000313" key="4">
    <source>
        <dbReference type="Proteomes" id="UP000332933"/>
    </source>
</evidence>
<organism evidence="3 4">
    <name type="scientific">Aphanomyces stellatus</name>
    <dbReference type="NCBI Taxonomy" id="120398"/>
    <lineage>
        <taxon>Eukaryota</taxon>
        <taxon>Sar</taxon>
        <taxon>Stramenopiles</taxon>
        <taxon>Oomycota</taxon>
        <taxon>Saprolegniomycetes</taxon>
        <taxon>Saprolegniales</taxon>
        <taxon>Verrucalvaceae</taxon>
        <taxon>Aphanomyces</taxon>
    </lineage>
</organism>
<protein>
    <submittedName>
        <fullName evidence="3">Aste57867_10159 protein</fullName>
    </submittedName>
</protein>
<gene>
    <name evidence="3" type="primary">Aste57867_10159</name>
    <name evidence="2" type="ORF">As57867_010120</name>
    <name evidence="3" type="ORF">ASTE57867_10159</name>
</gene>
<sequence length="259" mass="28617">MRPMYLREKNPTFMAVMRALHAIIGTATVVTMMQAYGTFRLEDSDMYRYAQTYHFCVVVVGYTALQFGAWYCIFVSCMKRMDVDDVIERTLDVVLLVASLVCGYLTNLKTSCPELVAKETYGRCSNLQVTMILLFVNAFIFCLLLVYGMLAGIPSHPDNTQNLVPRGNYGCSVGTPLPASAIPAHVGGRGSHQNRQSVPMLSPLWDVMSTVDKAPTNDEDKTANIVARGQFGQVKIDDVDKTDKLLPRGNFGSLAQPPV</sequence>
<keyword evidence="1" id="KW-0812">Transmembrane</keyword>
<evidence type="ECO:0000313" key="2">
    <source>
        <dbReference type="EMBL" id="KAF0699259.1"/>
    </source>
</evidence>
<dbReference type="EMBL" id="CAADRA010005209">
    <property type="protein sequence ID" value="VFT87035.1"/>
    <property type="molecule type" value="Genomic_DNA"/>
</dbReference>
<accession>A0A485KQ55</accession>
<dbReference type="Proteomes" id="UP000332933">
    <property type="component" value="Unassembled WGS sequence"/>
</dbReference>
<keyword evidence="4" id="KW-1185">Reference proteome</keyword>
<dbReference type="EMBL" id="VJMH01005188">
    <property type="protein sequence ID" value="KAF0699259.1"/>
    <property type="molecule type" value="Genomic_DNA"/>
</dbReference>